<evidence type="ECO:0000313" key="1">
    <source>
        <dbReference type="EMBL" id="VDL27395.1"/>
    </source>
</evidence>
<dbReference type="EMBL" id="UYSG01000879">
    <property type="protein sequence ID" value="VDL27395.1"/>
    <property type="molecule type" value="Genomic_DNA"/>
</dbReference>
<reference evidence="3" key="1">
    <citation type="submission" date="2017-02" db="UniProtKB">
        <authorList>
            <consortium name="WormBaseParasite"/>
        </authorList>
    </citation>
    <scope>IDENTIFICATION</scope>
</reference>
<dbReference type="WBParaSite" id="HDID_0000310801-mRNA-1">
    <property type="protein sequence ID" value="HDID_0000310801-mRNA-1"/>
    <property type="gene ID" value="HDID_0000310801"/>
</dbReference>
<gene>
    <name evidence="1" type="ORF">HDID_LOCUS3106</name>
</gene>
<reference evidence="1 2" key="2">
    <citation type="submission" date="2018-11" db="EMBL/GenBank/DDBJ databases">
        <authorList>
            <consortium name="Pathogen Informatics"/>
        </authorList>
    </citation>
    <scope>NUCLEOTIDE SEQUENCE [LARGE SCALE GENOMIC DNA]</scope>
</reference>
<dbReference type="AlphaFoldDB" id="A0A0R3SEC5"/>
<organism evidence="3">
    <name type="scientific">Hymenolepis diminuta</name>
    <name type="common">Rat tapeworm</name>
    <dbReference type="NCBI Taxonomy" id="6216"/>
    <lineage>
        <taxon>Eukaryota</taxon>
        <taxon>Metazoa</taxon>
        <taxon>Spiralia</taxon>
        <taxon>Lophotrochozoa</taxon>
        <taxon>Platyhelminthes</taxon>
        <taxon>Cestoda</taxon>
        <taxon>Eucestoda</taxon>
        <taxon>Cyclophyllidea</taxon>
        <taxon>Hymenolepididae</taxon>
        <taxon>Hymenolepis</taxon>
    </lineage>
</organism>
<evidence type="ECO:0000313" key="2">
    <source>
        <dbReference type="Proteomes" id="UP000274504"/>
    </source>
</evidence>
<sequence>MRRKFNVYQQSWPARKRNAKPCWQLRTAFRANLQVCENRTGPWMQLLNTFENNWMKRSRLLIKRTLRFFNTITWQGLSTNSLARSNRPIYPTPRISEIW</sequence>
<accession>A0A0R3SEC5</accession>
<protein>
    <submittedName>
        <fullName evidence="1 3">Uncharacterized protein</fullName>
    </submittedName>
</protein>
<proteinExistence type="predicted"/>
<evidence type="ECO:0000313" key="3">
    <source>
        <dbReference type="WBParaSite" id="HDID_0000310801-mRNA-1"/>
    </source>
</evidence>
<name>A0A0R3SEC5_HYMDI</name>
<dbReference type="Proteomes" id="UP000274504">
    <property type="component" value="Unassembled WGS sequence"/>
</dbReference>